<dbReference type="PANTHER" id="PTHR39610:SF1">
    <property type="match status" value="1"/>
</dbReference>
<protein>
    <submittedName>
        <fullName evidence="2">Uncharacterized protein</fullName>
    </submittedName>
</protein>
<dbReference type="PANTHER" id="PTHR39610">
    <property type="entry name" value="BZIP DOMAIN-CONTAINING PROTEIN-RELATED"/>
    <property type="match status" value="1"/>
</dbReference>
<feature type="region of interest" description="Disordered" evidence="1">
    <location>
        <begin position="320"/>
        <end position="352"/>
    </location>
</feature>
<feature type="compositionally biased region" description="Low complexity" evidence="1">
    <location>
        <begin position="210"/>
        <end position="228"/>
    </location>
</feature>
<feature type="region of interest" description="Disordered" evidence="1">
    <location>
        <begin position="1"/>
        <end position="95"/>
    </location>
</feature>
<feature type="compositionally biased region" description="Low complexity" evidence="1">
    <location>
        <begin position="45"/>
        <end position="61"/>
    </location>
</feature>
<feature type="compositionally biased region" description="Basic and acidic residues" evidence="1">
    <location>
        <begin position="320"/>
        <end position="329"/>
    </location>
</feature>
<feature type="compositionally biased region" description="Low complexity" evidence="1">
    <location>
        <begin position="330"/>
        <end position="352"/>
    </location>
</feature>
<proteinExistence type="predicted"/>
<evidence type="ECO:0000313" key="2">
    <source>
        <dbReference type="EMBL" id="KAK3349265.1"/>
    </source>
</evidence>
<reference evidence="2" key="1">
    <citation type="journal article" date="2023" name="Mol. Phylogenet. Evol.">
        <title>Genome-scale phylogeny and comparative genomics of the fungal order Sordariales.</title>
        <authorList>
            <person name="Hensen N."/>
            <person name="Bonometti L."/>
            <person name="Westerberg I."/>
            <person name="Brannstrom I.O."/>
            <person name="Guillou S."/>
            <person name="Cros-Aarteil S."/>
            <person name="Calhoun S."/>
            <person name="Haridas S."/>
            <person name="Kuo A."/>
            <person name="Mondo S."/>
            <person name="Pangilinan J."/>
            <person name="Riley R."/>
            <person name="LaButti K."/>
            <person name="Andreopoulos B."/>
            <person name="Lipzen A."/>
            <person name="Chen C."/>
            <person name="Yan M."/>
            <person name="Daum C."/>
            <person name="Ng V."/>
            <person name="Clum A."/>
            <person name="Steindorff A."/>
            <person name="Ohm R.A."/>
            <person name="Martin F."/>
            <person name="Silar P."/>
            <person name="Natvig D.O."/>
            <person name="Lalanne C."/>
            <person name="Gautier V."/>
            <person name="Ament-Velasquez S.L."/>
            <person name="Kruys A."/>
            <person name="Hutchinson M.I."/>
            <person name="Powell A.J."/>
            <person name="Barry K."/>
            <person name="Miller A.N."/>
            <person name="Grigoriev I.V."/>
            <person name="Debuchy R."/>
            <person name="Gladieux P."/>
            <person name="Hiltunen Thoren M."/>
            <person name="Johannesson H."/>
        </authorList>
    </citation>
    <scope>NUCLEOTIDE SEQUENCE</scope>
    <source>
        <strain evidence="2">CBS 955.72</strain>
    </source>
</reference>
<name>A0AAJ0HEW9_9PEZI</name>
<evidence type="ECO:0000256" key="1">
    <source>
        <dbReference type="SAM" id="MobiDB-lite"/>
    </source>
</evidence>
<evidence type="ECO:0000313" key="3">
    <source>
        <dbReference type="Proteomes" id="UP001275084"/>
    </source>
</evidence>
<keyword evidence="3" id="KW-1185">Reference proteome</keyword>
<dbReference type="EMBL" id="JAUIQD010000005">
    <property type="protein sequence ID" value="KAK3349265.1"/>
    <property type="molecule type" value="Genomic_DNA"/>
</dbReference>
<dbReference type="AlphaFoldDB" id="A0AAJ0HEW9"/>
<gene>
    <name evidence="2" type="ORF">B0T25DRAFT_238028</name>
</gene>
<reference evidence="2" key="2">
    <citation type="submission" date="2023-06" db="EMBL/GenBank/DDBJ databases">
        <authorList>
            <consortium name="Lawrence Berkeley National Laboratory"/>
            <person name="Haridas S."/>
            <person name="Hensen N."/>
            <person name="Bonometti L."/>
            <person name="Westerberg I."/>
            <person name="Brannstrom I.O."/>
            <person name="Guillou S."/>
            <person name="Cros-Aarteil S."/>
            <person name="Calhoun S."/>
            <person name="Kuo A."/>
            <person name="Mondo S."/>
            <person name="Pangilinan J."/>
            <person name="Riley R."/>
            <person name="Labutti K."/>
            <person name="Andreopoulos B."/>
            <person name="Lipzen A."/>
            <person name="Chen C."/>
            <person name="Yanf M."/>
            <person name="Daum C."/>
            <person name="Ng V."/>
            <person name="Clum A."/>
            <person name="Steindorff A."/>
            <person name="Ohm R."/>
            <person name="Martin F."/>
            <person name="Silar P."/>
            <person name="Natvig D."/>
            <person name="Lalanne C."/>
            <person name="Gautier V."/>
            <person name="Ament-Velasquez S.L."/>
            <person name="Kruys A."/>
            <person name="Hutchinson M.I."/>
            <person name="Powell A.J."/>
            <person name="Barry K."/>
            <person name="Miller A.N."/>
            <person name="Grigoriev I.V."/>
            <person name="Debuchy R."/>
            <person name="Gladieux P."/>
            <person name="Thoren M.H."/>
            <person name="Johannesson H."/>
        </authorList>
    </citation>
    <scope>NUCLEOTIDE SEQUENCE</scope>
    <source>
        <strain evidence="2">CBS 955.72</strain>
    </source>
</reference>
<sequence>MPDLNTVPPSPHVLATAPRRASSQQMPPPPVPGSPSLNILPSNQSAVNSTSTSHSSALPSPHFLPPSVTSPPAMGDNTGVGPGPGPIRHPRPMTAADLHLELEKEQEAVVNRLTRELSLLRTAQNASVVSNASSTSASGTESALVGNEAYLATGPGLAHHRAGRHHRTSSNTSARSFTANAGSVSTASMAGISSPAPVRPSQPPALGGISLSRQGSSASRRSRAASPAPLYTSQPASYTAASYLNEPGMAGYFAHRLPQLSSSGATSVPVATPSSAVSELSPGILPATMRYEETAFYRAELENVKKENEALKRRVRELERTVRDRRASDASRVSQGPGQAQSAAAVGRTRSDSVSTTASASVAASTAGVGGVTIAAQREGRERPRVVSMLSTTGSVAVGVPEDELRVGESAASAGLRGQGQEQA</sequence>
<dbReference type="Proteomes" id="UP001275084">
    <property type="component" value="Unassembled WGS sequence"/>
</dbReference>
<feature type="region of interest" description="Disordered" evidence="1">
    <location>
        <begin position="380"/>
        <end position="404"/>
    </location>
</feature>
<organism evidence="2 3">
    <name type="scientific">Lasiosphaeria hispida</name>
    <dbReference type="NCBI Taxonomy" id="260671"/>
    <lineage>
        <taxon>Eukaryota</taxon>
        <taxon>Fungi</taxon>
        <taxon>Dikarya</taxon>
        <taxon>Ascomycota</taxon>
        <taxon>Pezizomycotina</taxon>
        <taxon>Sordariomycetes</taxon>
        <taxon>Sordariomycetidae</taxon>
        <taxon>Sordariales</taxon>
        <taxon>Lasiosphaeriaceae</taxon>
        <taxon>Lasiosphaeria</taxon>
    </lineage>
</organism>
<feature type="region of interest" description="Disordered" evidence="1">
    <location>
        <begin position="188"/>
        <end position="232"/>
    </location>
</feature>
<accession>A0AAJ0HEW9</accession>
<comment type="caution">
    <text evidence="2">The sequence shown here is derived from an EMBL/GenBank/DDBJ whole genome shotgun (WGS) entry which is preliminary data.</text>
</comment>